<dbReference type="Proteomes" id="UP001626550">
    <property type="component" value="Unassembled WGS sequence"/>
</dbReference>
<accession>A0ABD2QEN8</accession>
<evidence type="ECO:0000313" key="2">
    <source>
        <dbReference type="Proteomes" id="UP001626550"/>
    </source>
</evidence>
<reference evidence="1 2" key="1">
    <citation type="submission" date="2024-11" db="EMBL/GenBank/DDBJ databases">
        <title>Adaptive evolution of stress response genes in parasites aligns with host niche diversity.</title>
        <authorList>
            <person name="Hahn C."/>
            <person name="Resl P."/>
        </authorList>
    </citation>
    <scope>NUCLEOTIDE SEQUENCE [LARGE SCALE GENOMIC DNA]</scope>
    <source>
        <strain evidence="1">EGGRZ-B1_66</strain>
        <tissue evidence="1">Body</tissue>
    </source>
</reference>
<sequence>MEKSEEASNSELLDDQKKHKEDIISRLNSLLLIESNDFVRYKDQVHTILKRERLHGEKIQQEQNELREQIKLFDNSNVTRRDNEECLDLKKLLADFDYLKRCIEAESQSIKSIDADINKYNRRIPQMNLDLKKDDKSFTSLGKLNDKIEMNASEINKHSAKYCETSMENKSKLCLLMDKLQN</sequence>
<keyword evidence="2" id="KW-1185">Reference proteome</keyword>
<proteinExistence type="predicted"/>
<organism evidence="1 2">
    <name type="scientific">Cichlidogyrus casuarinus</name>
    <dbReference type="NCBI Taxonomy" id="1844966"/>
    <lineage>
        <taxon>Eukaryota</taxon>
        <taxon>Metazoa</taxon>
        <taxon>Spiralia</taxon>
        <taxon>Lophotrochozoa</taxon>
        <taxon>Platyhelminthes</taxon>
        <taxon>Monogenea</taxon>
        <taxon>Monopisthocotylea</taxon>
        <taxon>Dactylogyridea</taxon>
        <taxon>Ancyrocephalidae</taxon>
        <taxon>Cichlidogyrus</taxon>
    </lineage>
</organism>
<name>A0ABD2QEN8_9PLAT</name>
<gene>
    <name evidence="1" type="ORF">Ciccas_003605</name>
</gene>
<dbReference type="AlphaFoldDB" id="A0ABD2QEN8"/>
<protein>
    <submittedName>
        <fullName evidence="1">Uncharacterized protein</fullName>
    </submittedName>
</protein>
<evidence type="ECO:0000313" key="1">
    <source>
        <dbReference type="EMBL" id="KAL3317742.1"/>
    </source>
</evidence>
<comment type="caution">
    <text evidence="1">The sequence shown here is derived from an EMBL/GenBank/DDBJ whole genome shotgun (WGS) entry which is preliminary data.</text>
</comment>
<dbReference type="EMBL" id="JBJKFK010000337">
    <property type="protein sequence ID" value="KAL3317742.1"/>
    <property type="molecule type" value="Genomic_DNA"/>
</dbReference>